<accession>A0A396GP28</accession>
<dbReference type="Gramene" id="rna46584">
    <property type="protein sequence ID" value="RHN40435.1"/>
    <property type="gene ID" value="gene46584"/>
</dbReference>
<evidence type="ECO:0000313" key="2">
    <source>
        <dbReference type="EMBL" id="RHN40435.1"/>
    </source>
</evidence>
<reference evidence="3" key="1">
    <citation type="journal article" date="2018" name="Nat. Plants">
        <title>Whole-genome landscape of Medicago truncatula symbiotic genes.</title>
        <authorList>
            <person name="Pecrix Y."/>
            <person name="Staton S.E."/>
            <person name="Sallet E."/>
            <person name="Lelandais-Briere C."/>
            <person name="Moreau S."/>
            <person name="Carrere S."/>
            <person name="Blein T."/>
            <person name="Jardinaud M.F."/>
            <person name="Latrasse D."/>
            <person name="Zouine M."/>
            <person name="Zahm M."/>
            <person name="Kreplak J."/>
            <person name="Mayjonade B."/>
            <person name="Satge C."/>
            <person name="Perez M."/>
            <person name="Cauet S."/>
            <person name="Marande W."/>
            <person name="Chantry-Darmon C."/>
            <person name="Lopez-Roques C."/>
            <person name="Bouchez O."/>
            <person name="Berard A."/>
            <person name="Debelle F."/>
            <person name="Munos S."/>
            <person name="Bendahmane A."/>
            <person name="Berges H."/>
            <person name="Niebel A."/>
            <person name="Buitink J."/>
            <person name="Frugier F."/>
            <person name="Benhamed M."/>
            <person name="Crespi M."/>
            <person name="Gouzy J."/>
            <person name="Gamas P."/>
        </authorList>
    </citation>
    <scope>NUCLEOTIDE SEQUENCE [LARGE SCALE GENOMIC DNA]</scope>
    <source>
        <strain evidence="3">cv. Jemalong A17</strain>
    </source>
</reference>
<protein>
    <recommendedName>
        <fullName evidence="4">Transmembrane protein</fullName>
    </recommendedName>
</protein>
<dbReference type="EMBL" id="PSQE01000008">
    <property type="protein sequence ID" value="RHN40435.1"/>
    <property type="molecule type" value="Genomic_DNA"/>
</dbReference>
<evidence type="ECO:0000256" key="1">
    <source>
        <dbReference type="SAM" id="Phobius"/>
    </source>
</evidence>
<dbReference type="AlphaFoldDB" id="A0A396GP28"/>
<keyword evidence="1" id="KW-0472">Membrane</keyword>
<sequence>MKLSSLPNFTSLHLSLSHFLYMPIKKIATVSSLSLSQRLCCHHHGQTNWIFLLLIFTQAIAITSILNFLLILRSFCLRRNRL</sequence>
<keyword evidence="1" id="KW-1133">Transmembrane helix</keyword>
<name>A0A396GP28_MEDTR</name>
<evidence type="ECO:0008006" key="4">
    <source>
        <dbReference type="Google" id="ProtNLM"/>
    </source>
</evidence>
<comment type="caution">
    <text evidence="2">The sequence shown here is derived from an EMBL/GenBank/DDBJ whole genome shotgun (WGS) entry which is preliminary data.</text>
</comment>
<dbReference type="Proteomes" id="UP000265566">
    <property type="component" value="Chromosome 8"/>
</dbReference>
<feature type="transmembrane region" description="Helical" evidence="1">
    <location>
        <begin position="49"/>
        <end position="72"/>
    </location>
</feature>
<gene>
    <name evidence="2" type="ORF">MtrunA17_Chr8g0354691</name>
</gene>
<proteinExistence type="predicted"/>
<evidence type="ECO:0000313" key="3">
    <source>
        <dbReference type="Proteomes" id="UP000265566"/>
    </source>
</evidence>
<keyword evidence="1" id="KW-0812">Transmembrane</keyword>
<organism evidence="2 3">
    <name type="scientific">Medicago truncatula</name>
    <name type="common">Barrel medic</name>
    <name type="synonym">Medicago tribuloides</name>
    <dbReference type="NCBI Taxonomy" id="3880"/>
    <lineage>
        <taxon>Eukaryota</taxon>
        <taxon>Viridiplantae</taxon>
        <taxon>Streptophyta</taxon>
        <taxon>Embryophyta</taxon>
        <taxon>Tracheophyta</taxon>
        <taxon>Spermatophyta</taxon>
        <taxon>Magnoliopsida</taxon>
        <taxon>eudicotyledons</taxon>
        <taxon>Gunneridae</taxon>
        <taxon>Pentapetalae</taxon>
        <taxon>rosids</taxon>
        <taxon>fabids</taxon>
        <taxon>Fabales</taxon>
        <taxon>Fabaceae</taxon>
        <taxon>Papilionoideae</taxon>
        <taxon>50 kb inversion clade</taxon>
        <taxon>NPAAA clade</taxon>
        <taxon>Hologalegina</taxon>
        <taxon>IRL clade</taxon>
        <taxon>Trifolieae</taxon>
        <taxon>Medicago</taxon>
    </lineage>
</organism>